<name>A0A553ICU1_9PEZI</name>
<dbReference type="OrthoDB" id="191139at2759"/>
<accession>A0A553ICU1</accession>
<sequence>MESFDGNTTGQEVVTAFASSVAAKTRSLGAETAKQLASAKYLILAGRNEAKIKPVIDEIRAFNPNGKTTFVQVDLASNESVRRAAAEINALPGLDHLDIVINAAGNMALRTYQTSSDGVELQFAANHLGHFLLTKLILDKILAAPAPTVVNLTSTGYELGECNFEDPNFNASRADVPESQLQTTNGVDMDLMMEGYKLAVARNNGLDLSDQKLRTVQNCIDRCLGKPVPPQETRTLQQGCATILLAALDTSLRSKIHTKSARTHKPKSDIQAGKSPALLFEGKVYTNTKAYALDKQDAKKLWDLSERLTQ</sequence>
<comment type="caution">
    <text evidence="3">The sequence shown here is derived from an EMBL/GenBank/DDBJ whole genome shotgun (WGS) entry which is preliminary data.</text>
</comment>
<dbReference type="InterPro" id="IPR036291">
    <property type="entry name" value="NAD(P)-bd_dom_sf"/>
</dbReference>
<dbReference type="GO" id="GO:0016491">
    <property type="term" value="F:oxidoreductase activity"/>
    <property type="evidence" value="ECO:0007669"/>
    <property type="project" value="UniProtKB-KW"/>
</dbReference>
<reference evidence="4" key="1">
    <citation type="submission" date="2019-06" db="EMBL/GenBank/DDBJ databases">
        <title>Draft genome sequence of the griseofulvin-producing fungus Xylaria cubensis strain G536.</title>
        <authorList>
            <person name="Mead M.E."/>
            <person name="Raja H.A."/>
            <person name="Steenwyk J.L."/>
            <person name="Knowles S.L."/>
            <person name="Oberlies N.H."/>
            <person name="Rokas A."/>
        </authorList>
    </citation>
    <scope>NUCLEOTIDE SEQUENCE [LARGE SCALE GENOMIC DNA]</scope>
    <source>
        <strain evidence="4">G536</strain>
    </source>
</reference>
<dbReference type="Pfam" id="PF00106">
    <property type="entry name" value="adh_short"/>
    <property type="match status" value="1"/>
</dbReference>
<protein>
    <submittedName>
        <fullName evidence="3">Uncharacterized protein</fullName>
    </submittedName>
</protein>
<dbReference type="PANTHER" id="PTHR24320">
    <property type="entry name" value="RETINOL DEHYDROGENASE"/>
    <property type="match status" value="1"/>
</dbReference>
<keyword evidence="4" id="KW-1185">Reference proteome</keyword>
<dbReference type="STRING" id="2512241.A0A553ICU1"/>
<gene>
    <name evidence="3" type="ORF">FHL15_001227</name>
</gene>
<dbReference type="Proteomes" id="UP000319160">
    <property type="component" value="Unassembled WGS sequence"/>
</dbReference>
<evidence type="ECO:0000256" key="1">
    <source>
        <dbReference type="ARBA" id="ARBA00006484"/>
    </source>
</evidence>
<evidence type="ECO:0000256" key="2">
    <source>
        <dbReference type="ARBA" id="ARBA00023002"/>
    </source>
</evidence>
<organism evidence="3 4">
    <name type="scientific">Xylaria flabelliformis</name>
    <dbReference type="NCBI Taxonomy" id="2512241"/>
    <lineage>
        <taxon>Eukaryota</taxon>
        <taxon>Fungi</taxon>
        <taxon>Dikarya</taxon>
        <taxon>Ascomycota</taxon>
        <taxon>Pezizomycotina</taxon>
        <taxon>Sordariomycetes</taxon>
        <taxon>Xylariomycetidae</taxon>
        <taxon>Xylariales</taxon>
        <taxon>Xylariaceae</taxon>
        <taxon>Xylaria</taxon>
    </lineage>
</organism>
<evidence type="ECO:0000313" key="3">
    <source>
        <dbReference type="EMBL" id="TRX98017.1"/>
    </source>
</evidence>
<dbReference type="AlphaFoldDB" id="A0A553ICU1"/>
<dbReference type="SUPFAM" id="SSF51735">
    <property type="entry name" value="NAD(P)-binding Rossmann-fold domains"/>
    <property type="match status" value="1"/>
</dbReference>
<evidence type="ECO:0000313" key="4">
    <source>
        <dbReference type="Proteomes" id="UP000319160"/>
    </source>
</evidence>
<comment type="similarity">
    <text evidence="1">Belongs to the short-chain dehydrogenases/reductases (SDR) family.</text>
</comment>
<dbReference type="InterPro" id="IPR002347">
    <property type="entry name" value="SDR_fam"/>
</dbReference>
<dbReference type="Gene3D" id="3.40.50.720">
    <property type="entry name" value="NAD(P)-binding Rossmann-like Domain"/>
    <property type="match status" value="1"/>
</dbReference>
<keyword evidence="2" id="KW-0560">Oxidoreductase</keyword>
<proteinExistence type="inferred from homology"/>
<dbReference type="EMBL" id="VFLP01000004">
    <property type="protein sequence ID" value="TRX98017.1"/>
    <property type="molecule type" value="Genomic_DNA"/>
</dbReference>
<dbReference type="PANTHER" id="PTHR24320:SF283">
    <property type="entry name" value="RETINOL DEHYDROGENASE 11"/>
    <property type="match status" value="1"/>
</dbReference>